<feature type="region of interest" description="Disordered" evidence="13">
    <location>
        <begin position="129"/>
        <end position="157"/>
    </location>
</feature>
<sequence>MPPLTHLKIFQRAKRRPVGKTQKQEEKKEQLNRKYSATIESDEWGKVFCAYTSLWAPSVRLTGAAGERRVIRGRDAALRGAVGRRRRGPRPVPAVLVLVALLLHHVAARHPAAGGVSISSVLRAPECTGRTRRGHRLRGARGAGPAGPRVRPPPTLSLPPGLRSQTDAALGAVVATHHSLVASAGVVTLAAGGDAGARARKARGIDPHRHLLPKPVAFDGGWMDAASPAAGCSRMSDAIENEMHSAPRELTQIAANYRGISSAYTHPYPYRPIGGVGKCALQEEAERSQVSQGSPLGLCRPAPGTGRARSYHLLISRLISLQTRCHSNQSPKHALISTVSGEAGRGATFRAICRAASPPCRIFWAYRMRFKRAAKSTPCVHLDKIKLTRLGVGIELLWVLCLQNLQLFLLGQVAGRVHAGFGLMNVPVKVSVCVAVRVVSLFGGSYPFDVLNHPSSCVRSMRVGASPRSSAVHSTEPRRAWLYTRRLQMGPPKSAPPNAEIIIAALHRNRTSATRTLKDPDKFSATFARCADCAYSRSVLKDVTGRRMRAQDGYRGLRNLRPPGIRFGSTAFHFFIDFISPPPSINFRPSCPVQISIRAAQRTGTLASASEYNETLSRYHFLIKFGVVVEGGSVDAYAAGQDRVAANLYAKSPRIADTVQGEAGNTKHRLIECLRSPDVCELGAGVDKIPPFRIRIIEAGAAPADISSRKLRPTSRTISFPEPKARAFTYLEFYSDPRYTVAAEPPVARSAAIEGRPSLCVHSENNGVDPAEAGGTPSVRVSAVLRPQLLRRYQVVDGQAGIARGPSAPRRTRPCLGHVLEYVGGAAHPSEAAYSVVFALSVPVLCLSSLLSCRSFFRAFLLGDVFGVGVRRVRGCALLGMWTSRDSAMPRCLMAKKWKAYPWPERPDPPEDEEEEIDVVGDAPSCWGPSSPTAGATAPSPPPTSPNGTTLVYNALPHQPLYANVLILDYHGYQHSCRKSSSRFVESVEPPSTHLVNINFSFYRVGLGAGRAGSDVSGLNGPAVVIRRAFCSAMHIPSSPSYGTIRSDSFYDADPRFYGIVSSSEFQRGAKDDYFALKRKGKLLRTLVNTQRPGPNLHNEGNTNEVMFVVPGYLHEFSPSTYTTTTFIPRNDQPLSGQTTQPSYATLRTVVETQDLRPDYSTPTPAAVPLRSRKSLSMTFTSTGTALSLPPKKKDIYRPYSLDDKPVPPPLPPPAIRVPAEEDLHAAHAILDLSASTTVFLPPPPPAEPTRSEADDLHPGPGKSGKTIAYTYEAFFVSDGRSKKRFSPDEPGLQVKGIPGDKPKYTCSECGKQYATSSNLSRHKQTHRSLDSQSAKKCMTCGKAYVSMPALAMHVLTHKLAHRCGVCGKQFSRPWLLQGHLRSHTGEKPYGCAHCGKAFADRSNLRAHMQTHSADKNFECPRCHKTFALKSYLNKHLESACLKEDAAASSCAEEVAREINSPVPIEKIPSALSPFAKFVSRVTYLANKRAPLHPLGEGRDKQEDGEVDRLHALSTASWRNQIPQPGCAIR</sequence>
<accession>A0A8J6HDZ2</accession>
<evidence type="ECO:0000256" key="11">
    <source>
        <dbReference type="ARBA" id="ARBA00083685"/>
    </source>
</evidence>
<evidence type="ECO:0000256" key="9">
    <source>
        <dbReference type="ARBA" id="ARBA00064979"/>
    </source>
</evidence>
<dbReference type="PANTHER" id="PTHR24388:SF38">
    <property type="entry name" value="PROTEIN SNAIL"/>
    <property type="match status" value="1"/>
</dbReference>
<dbReference type="SMART" id="SM00355">
    <property type="entry name" value="ZnF_C2H2"/>
    <property type="match status" value="5"/>
</dbReference>
<keyword evidence="3" id="KW-0677">Repeat</keyword>
<reference evidence="15" key="1">
    <citation type="journal article" date="2020" name="J Insects Food Feed">
        <title>The yellow mealworm (Tenebrio molitor) genome: a resource for the emerging insects as food and feed industry.</title>
        <authorList>
            <person name="Eriksson T."/>
            <person name="Andere A."/>
            <person name="Kelstrup H."/>
            <person name="Emery V."/>
            <person name="Picard C."/>
        </authorList>
    </citation>
    <scope>NUCLEOTIDE SEQUENCE</scope>
    <source>
        <strain evidence="15">Stoneville</strain>
        <tissue evidence="15">Whole head</tissue>
    </source>
</reference>
<dbReference type="GO" id="GO:0060562">
    <property type="term" value="P:epithelial tube morphogenesis"/>
    <property type="evidence" value="ECO:0007669"/>
    <property type="project" value="UniProtKB-ARBA"/>
</dbReference>
<keyword evidence="2" id="KW-0479">Metal-binding</keyword>
<feature type="region of interest" description="Disordered" evidence="13">
    <location>
        <begin position="903"/>
        <end position="922"/>
    </location>
</feature>
<dbReference type="GO" id="GO:0055059">
    <property type="term" value="P:asymmetric neuroblast division"/>
    <property type="evidence" value="ECO:0007669"/>
    <property type="project" value="UniProtKB-ARBA"/>
</dbReference>
<evidence type="ECO:0000256" key="6">
    <source>
        <dbReference type="ARBA" id="ARBA00023125"/>
    </source>
</evidence>
<comment type="subunit">
    <text evidence="9">Interacts (via SNAG domain) with LIMD1 (via LIM domains), WTIP (via LIM domains) and AJUBA (via LIM domains).</text>
</comment>
<dbReference type="GO" id="GO:0005634">
    <property type="term" value="C:nucleus"/>
    <property type="evidence" value="ECO:0007669"/>
    <property type="project" value="UniProtKB-SubCell"/>
</dbReference>
<gene>
    <name evidence="15" type="ORF">GEV33_010138</name>
</gene>
<evidence type="ECO:0000313" key="15">
    <source>
        <dbReference type="EMBL" id="KAH0812652.1"/>
    </source>
</evidence>
<feature type="compositionally biased region" description="Basic residues" evidence="13">
    <location>
        <begin position="130"/>
        <end position="139"/>
    </location>
</feature>
<dbReference type="FunFam" id="3.30.160.60:FF:000207">
    <property type="entry name" value="zinc finger protein SNAI2"/>
    <property type="match status" value="1"/>
</dbReference>
<dbReference type="EMBL" id="JABDTM020025883">
    <property type="protein sequence ID" value="KAH0812652.1"/>
    <property type="molecule type" value="Genomic_DNA"/>
</dbReference>
<feature type="domain" description="C2H2-type" evidence="14">
    <location>
        <begin position="1362"/>
        <end position="1389"/>
    </location>
</feature>
<dbReference type="PROSITE" id="PS00028">
    <property type="entry name" value="ZINC_FINGER_C2H2_1"/>
    <property type="match status" value="4"/>
</dbReference>
<dbReference type="InterPro" id="IPR050527">
    <property type="entry name" value="Snail/Krueppel_Znf"/>
</dbReference>
<name>A0A8J6HDZ2_TENMO</name>
<keyword evidence="6" id="KW-0238">DNA-binding</keyword>
<organism evidence="15 16">
    <name type="scientific">Tenebrio molitor</name>
    <name type="common">Yellow mealworm beetle</name>
    <dbReference type="NCBI Taxonomy" id="7067"/>
    <lineage>
        <taxon>Eukaryota</taxon>
        <taxon>Metazoa</taxon>
        <taxon>Ecdysozoa</taxon>
        <taxon>Arthropoda</taxon>
        <taxon>Hexapoda</taxon>
        <taxon>Insecta</taxon>
        <taxon>Pterygota</taxon>
        <taxon>Neoptera</taxon>
        <taxon>Endopterygota</taxon>
        <taxon>Coleoptera</taxon>
        <taxon>Polyphaga</taxon>
        <taxon>Cucujiformia</taxon>
        <taxon>Tenebrionidae</taxon>
        <taxon>Tenebrio</taxon>
    </lineage>
</organism>
<dbReference type="GO" id="GO:0008270">
    <property type="term" value="F:zinc ion binding"/>
    <property type="evidence" value="ECO:0007669"/>
    <property type="project" value="UniProtKB-KW"/>
</dbReference>
<evidence type="ECO:0000256" key="2">
    <source>
        <dbReference type="ARBA" id="ARBA00022723"/>
    </source>
</evidence>
<dbReference type="Proteomes" id="UP000719412">
    <property type="component" value="Unassembled WGS sequence"/>
</dbReference>
<dbReference type="PANTHER" id="PTHR24388">
    <property type="entry name" value="ZINC FINGER PROTEIN"/>
    <property type="match status" value="1"/>
</dbReference>
<comment type="similarity">
    <text evidence="8">Belongs to the snail C2H2-type zinc-finger protein family.</text>
</comment>
<protein>
    <recommendedName>
        <fullName evidence="10">Transcriptional repressor scratch 1</fullName>
    </recommendedName>
    <alternativeName>
        <fullName evidence="11">Scratch homolog 1 zinc finger protein</fullName>
    </alternativeName>
</protein>
<evidence type="ECO:0000256" key="7">
    <source>
        <dbReference type="ARBA" id="ARBA00023242"/>
    </source>
</evidence>
<feature type="domain" description="C2H2-type" evidence="14">
    <location>
        <begin position="1390"/>
        <end position="1417"/>
    </location>
</feature>
<dbReference type="Pfam" id="PF00096">
    <property type="entry name" value="zf-C2H2"/>
    <property type="match status" value="4"/>
</dbReference>
<keyword evidence="16" id="KW-1185">Reference proteome</keyword>
<feature type="region of interest" description="Disordered" evidence="13">
    <location>
        <begin position="930"/>
        <end position="949"/>
    </location>
</feature>
<evidence type="ECO:0000256" key="13">
    <source>
        <dbReference type="SAM" id="MobiDB-lite"/>
    </source>
</evidence>
<dbReference type="GO" id="GO:0007417">
    <property type="term" value="P:central nervous system development"/>
    <property type="evidence" value="ECO:0007669"/>
    <property type="project" value="UniProtKB-ARBA"/>
</dbReference>
<dbReference type="GO" id="GO:0045944">
    <property type="term" value="P:positive regulation of transcription by RNA polymerase II"/>
    <property type="evidence" value="ECO:0007669"/>
    <property type="project" value="UniProtKB-ARBA"/>
</dbReference>
<reference evidence="15" key="2">
    <citation type="submission" date="2021-08" db="EMBL/GenBank/DDBJ databases">
        <authorList>
            <person name="Eriksson T."/>
        </authorList>
    </citation>
    <scope>NUCLEOTIDE SEQUENCE</scope>
    <source>
        <strain evidence="15">Stoneville</strain>
        <tissue evidence="15">Whole head</tissue>
    </source>
</reference>
<keyword evidence="5" id="KW-0862">Zinc</keyword>
<dbReference type="SUPFAM" id="SSF57667">
    <property type="entry name" value="beta-beta-alpha zinc fingers"/>
    <property type="match status" value="2"/>
</dbReference>
<dbReference type="GO" id="GO:0000978">
    <property type="term" value="F:RNA polymerase II cis-regulatory region sequence-specific DNA binding"/>
    <property type="evidence" value="ECO:0007669"/>
    <property type="project" value="TreeGrafter"/>
</dbReference>
<feature type="domain" description="C2H2-type" evidence="14">
    <location>
        <begin position="1418"/>
        <end position="1446"/>
    </location>
</feature>
<comment type="caution">
    <text evidence="15">The sequence shown here is derived from an EMBL/GenBank/DDBJ whole genome shotgun (WGS) entry which is preliminary data.</text>
</comment>
<evidence type="ECO:0000256" key="10">
    <source>
        <dbReference type="ARBA" id="ARBA00071743"/>
    </source>
</evidence>
<dbReference type="InterPro" id="IPR036236">
    <property type="entry name" value="Znf_C2H2_sf"/>
</dbReference>
<evidence type="ECO:0000256" key="3">
    <source>
        <dbReference type="ARBA" id="ARBA00022737"/>
    </source>
</evidence>
<evidence type="ECO:0000256" key="12">
    <source>
        <dbReference type="PROSITE-ProRule" id="PRU00042"/>
    </source>
</evidence>
<evidence type="ECO:0000259" key="14">
    <source>
        <dbReference type="PROSITE" id="PS50157"/>
    </source>
</evidence>
<evidence type="ECO:0000256" key="4">
    <source>
        <dbReference type="ARBA" id="ARBA00022771"/>
    </source>
</evidence>
<evidence type="ECO:0000313" key="16">
    <source>
        <dbReference type="Proteomes" id="UP000719412"/>
    </source>
</evidence>
<dbReference type="FunFam" id="3.30.160.60:FF:001484">
    <property type="entry name" value="Uncharacterized protein, isoform B"/>
    <property type="match status" value="1"/>
</dbReference>
<feature type="domain" description="C2H2-type" evidence="14">
    <location>
        <begin position="1336"/>
        <end position="1358"/>
    </location>
</feature>
<comment type="subcellular location">
    <subcellularLocation>
        <location evidence="1">Nucleus</location>
    </subcellularLocation>
</comment>
<proteinExistence type="inferred from homology"/>
<keyword evidence="7" id="KW-0539">Nucleus</keyword>
<dbReference type="InterPro" id="IPR013087">
    <property type="entry name" value="Znf_C2H2_type"/>
</dbReference>
<dbReference type="PROSITE" id="PS50157">
    <property type="entry name" value="ZINC_FINGER_C2H2_2"/>
    <property type="match status" value="5"/>
</dbReference>
<evidence type="ECO:0000256" key="8">
    <source>
        <dbReference type="ARBA" id="ARBA00037948"/>
    </source>
</evidence>
<dbReference type="Gene3D" id="3.30.160.60">
    <property type="entry name" value="Classic Zinc Finger"/>
    <property type="match status" value="4"/>
</dbReference>
<keyword evidence="4 12" id="KW-0863">Zinc-finger</keyword>
<feature type="domain" description="C2H2-type" evidence="14">
    <location>
        <begin position="1305"/>
        <end position="1332"/>
    </location>
</feature>
<feature type="region of interest" description="Disordered" evidence="13">
    <location>
        <begin position="1243"/>
        <end position="1263"/>
    </location>
</feature>
<evidence type="ECO:0000256" key="1">
    <source>
        <dbReference type="ARBA" id="ARBA00004123"/>
    </source>
</evidence>
<dbReference type="FunFam" id="3.30.160.60:FF:000043">
    <property type="entry name" value="Scratch family zinc finger 2"/>
    <property type="match status" value="1"/>
</dbReference>
<evidence type="ECO:0000256" key="5">
    <source>
        <dbReference type="ARBA" id="ARBA00022833"/>
    </source>
</evidence>
<feature type="compositionally biased region" description="Acidic residues" evidence="13">
    <location>
        <begin position="910"/>
        <end position="919"/>
    </location>
</feature>
<dbReference type="GO" id="GO:0000981">
    <property type="term" value="F:DNA-binding transcription factor activity, RNA polymerase II-specific"/>
    <property type="evidence" value="ECO:0007669"/>
    <property type="project" value="TreeGrafter"/>
</dbReference>
<dbReference type="GO" id="GO:2000177">
    <property type="term" value="P:regulation of neural precursor cell proliferation"/>
    <property type="evidence" value="ECO:0007669"/>
    <property type="project" value="UniProtKB-ARBA"/>
</dbReference>
<dbReference type="FunFam" id="3.30.160.60:FF:000169">
    <property type="entry name" value="transcriptional repressor scratch 2"/>
    <property type="match status" value="1"/>
</dbReference>